<name>A0A2V1H1C4_9GAMM</name>
<dbReference type="EMBL" id="QDDL01000002">
    <property type="protein sequence ID" value="PVZ70171.1"/>
    <property type="molecule type" value="Genomic_DNA"/>
</dbReference>
<evidence type="ECO:0000256" key="2">
    <source>
        <dbReference type="ARBA" id="ARBA00023002"/>
    </source>
</evidence>
<dbReference type="FunFam" id="3.40.50.720:FF:000084">
    <property type="entry name" value="Short-chain dehydrogenase reductase"/>
    <property type="match status" value="1"/>
</dbReference>
<dbReference type="PANTHER" id="PTHR24321:SF8">
    <property type="entry name" value="ESTRADIOL 17-BETA-DEHYDROGENASE 8-RELATED"/>
    <property type="match status" value="1"/>
</dbReference>
<dbReference type="PRINTS" id="PR00081">
    <property type="entry name" value="GDHRDH"/>
</dbReference>
<keyword evidence="2" id="KW-0560">Oxidoreductase</keyword>
<dbReference type="Gene3D" id="3.40.50.720">
    <property type="entry name" value="NAD(P)-binding Rossmann-like Domain"/>
    <property type="match status" value="1"/>
</dbReference>
<comment type="similarity">
    <text evidence="1">Belongs to the short-chain dehydrogenases/reductases (SDR) family.</text>
</comment>
<accession>A0A2V1H1C4</accession>
<dbReference type="SUPFAM" id="SSF51735">
    <property type="entry name" value="NAD(P)-binding Rossmann-fold domains"/>
    <property type="match status" value="1"/>
</dbReference>
<gene>
    <name evidence="3" type="ORF">DC094_06095</name>
</gene>
<dbReference type="InterPro" id="IPR002347">
    <property type="entry name" value="SDR_fam"/>
</dbReference>
<dbReference type="AlphaFoldDB" id="A0A2V1H1C4"/>
<evidence type="ECO:0000256" key="1">
    <source>
        <dbReference type="ARBA" id="ARBA00006484"/>
    </source>
</evidence>
<dbReference type="InterPro" id="IPR036291">
    <property type="entry name" value="NAD(P)-bd_dom_sf"/>
</dbReference>
<dbReference type="PANTHER" id="PTHR24321">
    <property type="entry name" value="DEHYDROGENASES, SHORT CHAIN"/>
    <property type="match status" value="1"/>
</dbReference>
<dbReference type="Pfam" id="PF13561">
    <property type="entry name" value="adh_short_C2"/>
    <property type="match status" value="1"/>
</dbReference>
<protein>
    <submittedName>
        <fullName evidence="3">Short-chain dehydrogenase</fullName>
    </submittedName>
</protein>
<dbReference type="CDD" id="cd05233">
    <property type="entry name" value="SDR_c"/>
    <property type="match status" value="1"/>
</dbReference>
<proteinExistence type="inferred from homology"/>
<evidence type="ECO:0000313" key="4">
    <source>
        <dbReference type="Proteomes" id="UP000244906"/>
    </source>
</evidence>
<dbReference type="GO" id="GO:0016491">
    <property type="term" value="F:oxidoreductase activity"/>
    <property type="evidence" value="ECO:0007669"/>
    <property type="project" value="UniProtKB-KW"/>
</dbReference>
<comment type="caution">
    <text evidence="3">The sequence shown here is derived from an EMBL/GenBank/DDBJ whole genome shotgun (WGS) entry which is preliminary data.</text>
</comment>
<dbReference type="Proteomes" id="UP000244906">
    <property type="component" value="Unassembled WGS sequence"/>
</dbReference>
<keyword evidence="4" id="KW-1185">Reference proteome</keyword>
<dbReference type="PRINTS" id="PR00080">
    <property type="entry name" value="SDRFAMILY"/>
</dbReference>
<sequence>MKSIHQTDEKIEAAPNQLSTYHKRHIFRIKRLGQAVKMKLLNKTAFITGASTGIGLSIAKAFVSEGCNVAISFPTFDPPQPEDIEYFSTYSDQIFWVPCDVTNERSVSQAVNKTIGHFGKLNILVNNAGISIKSPLIDSSITDFDKIISVNLRGSYLVGKHGISAILQSDGIGTVINITSELSYLGRENYSAYCASKAAIHGLTRSWAREFAPNIRVNSIAPGPIATRMCDPETMNKHEFKLETSNPMKRFGNTEEIATTAVFLASDDTSFYTGQCLSPNGGAVFY</sequence>
<dbReference type="PROSITE" id="PS00061">
    <property type="entry name" value="ADH_SHORT"/>
    <property type="match status" value="1"/>
</dbReference>
<evidence type="ECO:0000313" key="3">
    <source>
        <dbReference type="EMBL" id="PVZ70171.1"/>
    </source>
</evidence>
<organism evidence="3 4">
    <name type="scientific">Pelagibaculum spongiae</name>
    <dbReference type="NCBI Taxonomy" id="2080658"/>
    <lineage>
        <taxon>Bacteria</taxon>
        <taxon>Pseudomonadati</taxon>
        <taxon>Pseudomonadota</taxon>
        <taxon>Gammaproteobacteria</taxon>
        <taxon>Oceanospirillales</taxon>
        <taxon>Pelagibaculum</taxon>
    </lineage>
</organism>
<reference evidence="3 4" key="1">
    <citation type="submission" date="2018-04" db="EMBL/GenBank/DDBJ databases">
        <title>Thalassorhabdus spongiae gen. nov., sp. nov., isolated from a marine sponge in South-West Iceland.</title>
        <authorList>
            <person name="Knobloch S."/>
            <person name="Daussin A."/>
            <person name="Johannsson R."/>
            <person name="Marteinsson V.T."/>
        </authorList>
    </citation>
    <scope>NUCLEOTIDE SEQUENCE [LARGE SCALE GENOMIC DNA]</scope>
    <source>
        <strain evidence="3 4">Hp12</strain>
    </source>
</reference>
<dbReference type="InterPro" id="IPR020904">
    <property type="entry name" value="Sc_DH/Rdtase_CS"/>
</dbReference>